<reference evidence="2 3" key="1">
    <citation type="submission" date="2018-10" db="EMBL/GenBank/DDBJ databases">
        <title>Genome sequencing of Mucilaginibacter sp. HYN0043.</title>
        <authorList>
            <person name="Kim M."/>
            <person name="Yi H."/>
        </authorList>
    </citation>
    <scope>NUCLEOTIDE SEQUENCE [LARGE SCALE GENOMIC DNA]</scope>
    <source>
        <strain evidence="2 3">HYN0043</strain>
    </source>
</reference>
<dbReference type="KEGG" id="muh:HYN43_002080"/>
<dbReference type="Gene3D" id="2.60.40.1120">
    <property type="entry name" value="Carboxypeptidase-like, regulatory domain"/>
    <property type="match status" value="1"/>
</dbReference>
<keyword evidence="3" id="KW-1185">Reference proteome</keyword>
<dbReference type="RefSeq" id="WP_119407874.1">
    <property type="nucleotide sequence ID" value="NZ_CP032869.1"/>
</dbReference>
<evidence type="ECO:0008006" key="4">
    <source>
        <dbReference type="Google" id="ProtNLM"/>
    </source>
</evidence>
<name>A0A494VS07_9SPHI</name>
<evidence type="ECO:0000313" key="2">
    <source>
        <dbReference type="EMBL" id="AYL94155.1"/>
    </source>
</evidence>
<evidence type="ECO:0000313" key="3">
    <source>
        <dbReference type="Proteomes" id="UP000270046"/>
    </source>
</evidence>
<dbReference type="OrthoDB" id="603275at2"/>
<protein>
    <recommendedName>
        <fullName evidence="4">Carboxypeptidase regulatory-like domain-containing protein</fullName>
    </recommendedName>
</protein>
<organism evidence="2 3">
    <name type="scientific">Mucilaginibacter celer</name>
    <dbReference type="NCBI Taxonomy" id="2305508"/>
    <lineage>
        <taxon>Bacteria</taxon>
        <taxon>Pseudomonadati</taxon>
        <taxon>Bacteroidota</taxon>
        <taxon>Sphingobacteriia</taxon>
        <taxon>Sphingobacteriales</taxon>
        <taxon>Sphingobacteriaceae</taxon>
        <taxon>Mucilaginibacter</taxon>
    </lineage>
</organism>
<keyword evidence="1" id="KW-1133">Transmembrane helix</keyword>
<sequence length="122" mass="13665">MSTTNNKTKIWISIIGLLGVIIPAIIKFYPWKDSKSLPAANSTLIVSGSIVDEATNKSIEQAEISVVGRNEIYYSEHNGNFRLNIKDSISSVRIRVVKKHYHTYDKSFDIPNSNVIIPLTSE</sequence>
<proteinExistence type="predicted"/>
<dbReference type="SUPFAM" id="SSF49464">
    <property type="entry name" value="Carboxypeptidase regulatory domain-like"/>
    <property type="match status" value="1"/>
</dbReference>
<keyword evidence="1" id="KW-0472">Membrane</keyword>
<gene>
    <name evidence="2" type="ORF">HYN43_002080</name>
</gene>
<feature type="transmembrane region" description="Helical" evidence="1">
    <location>
        <begin position="12"/>
        <end position="29"/>
    </location>
</feature>
<dbReference type="EMBL" id="CP032869">
    <property type="protein sequence ID" value="AYL94155.1"/>
    <property type="molecule type" value="Genomic_DNA"/>
</dbReference>
<dbReference type="Proteomes" id="UP000270046">
    <property type="component" value="Chromosome"/>
</dbReference>
<accession>A0A494VS07</accession>
<dbReference type="AlphaFoldDB" id="A0A494VS07"/>
<keyword evidence="1" id="KW-0812">Transmembrane</keyword>
<evidence type="ECO:0000256" key="1">
    <source>
        <dbReference type="SAM" id="Phobius"/>
    </source>
</evidence>
<dbReference type="InterPro" id="IPR008969">
    <property type="entry name" value="CarboxyPept-like_regulatory"/>
</dbReference>